<dbReference type="PANTHER" id="PTHR43757">
    <property type="entry name" value="AMINOMETHYLTRANSFERASE"/>
    <property type="match status" value="1"/>
</dbReference>
<evidence type="ECO:0000313" key="3">
    <source>
        <dbReference type="EMBL" id="BAW89541.1"/>
    </source>
</evidence>
<dbReference type="Pfam" id="PF01571">
    <property type="entry name" value="GCV_T"/>
    <property type="match status" value="1"/>
</dbReference>
<dbReference type="PANTHER" id="PTHR43757:SF2">
    <property type="entry name" value="AMINOMETHYLTRANSFERASE, MITOCHONDRIAL"/>
    <property type="match status" value="1"/>
</dbReference>
<evidence type="ECO:0000259" key="2">
    <source>
        <dbReference type="Pfam" id="PF01571"/>
    </source>
</evidence>
<protein>
    <submittedName>
        <fullName evidence="3">Berberine demethylenase</fullName>
    </submittedName>
</protein>
<feature type="binding site" evidence="1">
    <location>
        <position position="201"/>
    </location>
    <ligand>
        <name>substrate</name>
    </ligand>
</feature>
<organism evidence="3">
    <name type="scientific">Sphingobium sp. BD3100</name>
    <dbReference type="NCBI Taxonomy" id="1940307"/>
    <lineage>
        <taxon>Bacteria</taxon>
        <taxon>Pseudomonadati</taxon>
        <taxon>Pseudomonadota</taxon>
        <taxon>Alphaproteobacteria</taxon>
        <taxon>Sphingomonadales</taxon>
        <taxon>Sphingomonadaceae</taxon>
        <taxon>Sphingobium</taxon>
    </lineage>
</organism>
<gene>
    <name evidence="3" type="primary">brdA1</name>
</gene>
<dbReference type="AlphaFoldDB" id="A0A1Q2TD19"/>
<dbReference type="InterPro" id="IPR006222">
    <property type="entry name" value="GCVT_N"/>
</dbReference>
<dbReference type="InterPro" id="IPR028896">
    <property type="entry name" value="GcvT/YgfZ/DmdA"/>
</dbReference>
<dbReference type="SUPFAM" id="SSF103025">
    <property type="entry name" value="Folate-binding domain"/>
    <property type="match status" value="1"/>
</dbReference>
<dbReference type="PIRSF" id="PIRSF006487">
    <property type="entry name" value="GcvT"/>
    <property type="match status" value="1"/>
</dbReference>
<dbReference type="EMBL" id="LC214742">
    <property type="protein sequence ID" value="BAW89541.1"/>
    <property type="molecule type" value="Genomic_DNA"/>
</dbReference>
<sequence length="463" mass="51654">MTDPTLLPHSPYLPYDQSLLNYNMTYGHLDPMEFGGWKRETLSWKEGCYLHAGLNPPSPYRISGPDAIRLFSDACVNSFAKFSIGGSKHAIMCNAEGNIMAHGMLLRTGEEEFQSFFLSPYINYLVESGKYDVRGEDMTGKVFMFQVAGPRSLEVIEAATQEDLHDIKFLRHRPSQIVGADGRKIQVRIVRIGMAGTLAYEVHGVIEDAHAVHSALVAAGGPFGLERLGMQVYGMNHTENGFPQAHIHFLSAWLQDPAFIAYLGDAWDSWYACSFTDFAGSAGDDIEKRYCNPVELGWGHVVKFDHDFIGRAALEAEMAAPRRKMVTLIWNAEDVLDVYASHLRPGEEYAFMDFLSNPIWNRLGMGSHVDDVLKGDEAVGVSMGRIYSYYYRAMISLCTIDLPHGEIDNEVEIVWGAPGTRQKKIRATVARFPYLDLPRNETIDVNTIPRLPAASEAELSPAS</sequence>
<dbReference type="InterPro" id="IPR027266">
    <property type="entry name" value="TrmE/GcvT-like"/>
</dbReference>
<accession>A0A1Q2TD19</accession>
<reference evidence="3" key="1">
    <citation type="journal article" date="2017" name="Sci. Rep.">
        <title>Common origin of methylenedioxy ring degradation and demethylation in bacteria.</title>
        <authorList>
            <person name="Takeda H."/>
            <person name="Ishikawa K."/>
            <person name="Yoshida H."/>
            <person name="Kasai D."/>
            <person name="Wakana D."/>
            <person name="Fukuda M."/>
            <person name="Sato F."/>
            <person name="Hosoe T."/>
        </authorList>
    </citation>
    <scope>NUCLEOTIDE SEQUENCE</scope>
    <source>
        <strain evidence="3">BD3100</strain>
    </source>
</reference>
<evidence type="ECO:0000256" key="1">
    <source>
        <dbReference type="PIRSR" id="PIRSR006487-1"/>
    </source>
</evidence>
<dbReference type="Gene3D" id="3.30.1360.120">
    <property type="entry name" value="Probable tRNA modification gtpase trme, domain 1"/>
    <property type="match status" value="1"/>
</dbReference>
<feature type="domain" description="GCVT N-terminal" evidence="2">
    <location>
        <begin position="60"/>
        <end position="244"/>
    </location>
</feature>
<name>A0A1Q2TD19_9SPHN</name>
<proteinExistence type="predicted"/>